<evidence type="ECO:0000313" key="2">
    <source>
        <dbReference type="EMBL" id="KIL37024.1"/>
    </source>
</evidence>
<name>A0ABR5A7M0_9BACL</name>
<feature type="domain" description="2,4-diaminopentanoate dehydrogenase C-terminal" evidence="1">
    <location>
        <begin position="150"/>
        <end position="340"/>
    </location>
</feature>
<dbReference type="CDD" id="cd24146">
    <property type="entry name" value="nat-AmDH_N_like"/>
    <property type="match status" value="1"/>
</dbReference>
<dbReference type="InterPro" id="IPR045760">
    <property type="entry name" value="DAP_DH_C"/>
</dbReference>
<comment type="caution">
    <text evidence="2">The sequence shown here is derived from an EMBL/GenBank/DDBJ whole genome shotgun (WGS) entry which is preliminary data.</text>
</comment>
<dbReference type="SUPFAM" id="SSF51735">
    <property type="entry name" value="NAD(P)-binding Rossmann-fold domains"/>
    <property type="match status" value="1"/>
</dbReference>
<organism evidence="2 3">
    <name type="scientific">Cohnella kolymensis</name>
    <dbReference type="NCBI Taxonomy" id="1590652"/>
    <lineage>
        <taxon>Bacteria</taxon>
        <taxon>Bacillati</taxon>
        <taxon>Bacillota</taxon>
        <taxon>Bacilli</taxon>
        <taxon>Bacillales</taxon>
        <taxon>Paenibacillaceae</taxon>
        <taxon>Cohnella</taxon>
    </lineage>
</organism>
<evidence type="ECO:0000313" key="3">
    <source>
        <dbReference type="Proteomes" id="UP000054526"/>
    </source>
</evidence>
<dbReference type="RefSeq" id="WP_041060378.1">
    <property type="nucleotide sequence ID" value="NZ_JXAL01000003.1"/>
</dbReference>
<gene>
    <name evidence="2" type="ORF">SD71_04985</name>
</gene>
<accession>A0ABR5A7M0</accession>
<sequence>MQTVQFKQAEQLNVIQYGLGPIGIKMMQSCLASDNIRFFGAVDIDPQKVGKDAGELAESGFVGINVVGNLSEVDTAAVSGRKIALHATGSNLAQVWPQIRQLLDEGYSVVSTCEQLSFPWHRHPELSGEIDRYARDRGQFVIGTGVNPGYIMDAMTLFATSVTQSLSKISVFRKVDVSKRRIPLQKKVGIGMTPEAFIELAQNDRIGHVGLEESLRLIAYGLNLSLSEVTNTIDPLIAQEDKILAVGPLKKNEVTGLHQNSSGTTEEGIPVELDLVMSVDIIQEDRIVLDTKDLGVVEFVVPQGIFGDTATVNVVVNTAKTMLSSKQTGLLTMADIPLSRNKK</sequence>
<dbReference type="Pfam" id="PF19328">
    <property type="entry name" value="DAP_DH_C"/>
    <property type="match status" value="1"/>
</dbReference>
<proteinExistence type="predicted"/>
<evidence type="ECO:0000259" key="1">
    <source>
        <dbReference type="Pfam" id="PF19328"/>
    </source>
</evidence>
<dbReference type="InterPro" id="IPR036291">
    <property type="entry name" value="NAD(P)-bd_dom_sf"/>
</dbReference>
<protein>
    <recommendedName>
        <fullName evidence="1">2,4-diaminopentanoate dehydrogenase C-terminal domain-containing protein</fullName>
    </recommendedName>
</protein>
<reference evidence="2 3" key="1">
    <citation type="submission" date="2014-12" db="EMBL/GenBank/DDBJ databases">
        <title>Draft genome sequence of Cohnella kolymensis strain B-2846.</title>
        <authorList>
            <person name="Karlyshev A.V."/>
            <person name="Kudryashova E.B."/>
        </authorList>
    </citation>
    <scope>NUCLEOTIDE SEQUENCE [LARGE SCALE GENOMIC DNA]</scope>
    <source>
        <strain evidence="2 3">VKM B-2846</strain>
    </source>
</reference>
<dbReference type="Gene3D" id="3.40.50.720">
    <property type="entry name" value="NAD(P)-binding Rossmann-like Domain"/>
    <property type="match status" value="1"/>
</dbReference>
<dbReference type="EMBL" id="JXAL01000003">
    <property type="protein sequence ID" value="KIL37024.1"/>
    <property type="molecule type" value="Genomic_DNA"/>
</dbReference>
<dbReference type="Proteomes" id="UP000054526">
    <property type="component" value="Unassembled WGS sequence"/>
</dbReference>
<keyword evidence="3" id="KW-1185">Reference proteome</keyword>